<organism evidence="2 3">
    <name type="scientific">Leptospira stimsonii</name>
    <dbReference type="NCBI Taxonomy" id="2202203"/>
    <lineage>
        <taxon>Bacteria</taxon>
        <taxon>Pseudomonadati</taxon>
        <taxon>Spirochaetota</taxon>
        <taxon>Spirochaetia</taxon>
        <taxon>Leptospirales</taxon>
        <taxon>Leptospiraceae</taxon>
        <taxon>Leptospira</taxon>
    </lineage>
</organism>
<dbReference type="AlphaFoldDB" id="A0A396YTU1"/>
<name>A0A396YTU1_9LEPT</name>
<evidence type="ECO:0000313" key="2">
    <source>
        <dbReference type="EMBL" id="RHX84756.1"/>
    </source>
</evidence>
<evidence type="ECO:0000313" key="3">
    <source>
        <dbReference type="Proteomes" id="UP000265798"/>
    </source>
</evidence>
<comment type="caution">
    <text evidence="2">The sequence shown here is derived from an EMBL/GenBank/DDBJ whole genome shotgun (WGS) entry which is preliminary data.</text>
</comment>
<gene>
    <name evidence="2" type="ORF">DLM75_22355</name>
</gene>
<protein>
    <submittedName>
        <fullName evidence="2">Uncharacterized protein</fullName>
    </submittedName>
</protein>
<reference evidence="3" key="1">
    <citation type="submission" date="2018-05" db="EMBL/GenBank/DDBJ databases">
        <title>Leptospira yasudae sp. nov. and Leptospira stimsonii sp. nov., two pathogenic species of the genus Leptospira isolated from environmental sources.</title>
        <authorList>
            <person name="Casanovas-Massana A."/>
            <person name="Hamond C."/>
            <person name="Santos L.A."/>
            <person name="Hacker K.P."/>
            <person name="Balassiano I."/>
            <person name="Medeiros M.A."/>
            <person name="Reis M.G."/>
            <person name="Ko A.I."/>
            <person name="Wunder E.A."/>
        </authorList>
    </citation>
    <scope>NUCLEOTIDE SEQUENCE [LARGE SCALE GENOMIC DNA]</scope>
    <source>
        <strain evidence="3">Yale</strain>
    </source>
</reference>
<dbReference type="Proteomes" id="UP000265798">
    <property type="component" value="Unassembled WGS sequence"/>
</dbReference>
<dbReference type="EMBL" id="QHCT01000011">
    <property type="protein sequence ID" value="RHX84756.1"/>
    <property type="molecule type" value="Genomic_DNA"/>
</dbReference>
<keyword evidence="1" id="KW-0175">Coiled coil</keyword>
<accession>A0A396YTU1</accession>
<evidence type="ECO:0000256" key="1">
    <source>
        <dbReference type="SAM" id="Coils"/>
    </source>
</evidence>
<proteinExistence type="predicted"/>
<feature type="coiled-coil region" evidence="1">
    <location>
        <begin position="1"/>
        <end position="31"/>
    </location>
</feature>
<sequence>MALSEKEFKFAKSNIEKLQEIITEIKNLREELPPPVSKKLNEGLGSLESGLFILLDSTYKG</sequence>